<dbReference type="Pfam" id="PF15963">
    <property type="entry name" value="Myb_DNA-bind_7"/>
    <property type="match status" value="1"/>
</dbReference>
<keyword evidence="2" id="KW-0812">Transmembrane</keyword>
<dbReference type="PANTHER" id="PTHR22929:SF0">
    <property type="entry name" value="TRANSCRIPTION FACTOR TFIIIB COMPONENT B'' HOMOLOG"/>
    <property type="match status" value="1"/>
</dbReference>
<feature type="compositionally biased region" description="Polar residues" evidence="1">
    <location>
        <begin position="135"/>
        <end position="147"/>
    </location>
</feature>
<feature type="transmembrane region" description="Helical" evidence="2">
    <location>
        <begin position="42"/>
        <end position="60"/>
    </location>
</feature>
<evidence type="ECO:0000256" key="1">
    <source>
        <dbReference type="SAM" id="MobiDB-lite"/>
    </source>
</evidence>
<feature type="compositionally biased region" description="Basic residues" evidence="1">
    <location>
        <begin position="345"/>
        <end position="354"/>
    </location>
</feature>
<evidence type="ECO:0000313" key="5">
    <source>
        <dbReference type="Proteomes" id="UP001221413"/>
    </source>
</evidence>
<feature type="compositionally biased region" description="Pro residues" evidence="1">
    <location>
        <begin position="193"/>
        <end position="202"/>
    </location>
</feature>
<evidence type="ECO:0000259" key="3">
    <source>
        <dbReference type="SMART" id="SM00717"/>
    </source>
</evidence>
<dbReference type="GO" id="GO:0001156">
    <property type="term" value="F:TFIIIC-class transcription factor complex binding"/>
    <property type="evidence" value="ECO:0007669"/>
    <property type="project" value="TreeGrafter"/>
</dbReference>
<dbReference type="SMART" id="SM00717">
    <property type="entry name" value="SANT"/>
    <property type="match status" value="1"/>
</dbReference>
<dbReference type="GO" id="GO:0000126">
    <property type="term" value="C:transcription factor TFIIIB complex"/>
    <property type="evidence" value="ECO:0007669"/>
    <property type="project" value="TreeGrafter"/>
</dbReference>
<feature type="compositionally biased region" description="Basic residues" evidence="1">
    <location>
        <begin position="646"/>
        <end position="656"/>
    </location>
</feature>
<feature type="compositionally biased region" description="Low complexity" evidence="1">
    <location>
        <begin position="162"/>
        <end position="184"/>
    </location>
</feature>
<keyword evidence="2" id="KW-1133">Transmembrane helix</keyword>
<feature type="compositionally biased region" description="Low complexity" evidence="1">
    <location>
        <begin position="106"/>
        <end position="134"/>
    </location>
</feature>
<accession>A0AAD6J601</accession>
<dbReference type="EMBL" id="JAQGDS010000001">
    <property type="protein sequence ID" value="KAJ6264890.1"/>
    <property type="molecule type" value="Genomic_DNA"/>
</dbReference>
<keyword evidence="2" id="KW-0472">Membrane</keyword>
<feature type="compositionally biased region" description="Low complexity" evidence="1">
    <location>
        <begin position="335"/>
        <end position="344"/>
    </location>
</feature>
<comment type="caution">
    <text evidence="4">The sequence shown here is derived from an EMBL/GenBank/DDBJ whole genome shotgun (WGS) entry which is preliminary data.</text>
</comment>
<keyword evidence="5" id="KW-1185">Reference proteome</keyword>
<feature type="compositionally biased region" description="Polar residues" evidence="1">
    <location>
        <begin position="73"/>
        <end position="85"/>
    </location>
</feature>
<sequence>MRTKQGVQGKGIDRLLEDVDGAYWSFLASSCRWRRSHPQSSILSTITTIITIITIININISRHNHDRDARPPTSLQSTTATPGNKSSKKFAPKKPQNRGASTLHISTPSSTEHTASPAPPAAAGATATATTQPSESRQSSVQPSISIATKPIPNREPSTNEDSTPSTLPDTTSTRRSASPTATRTPKRDASHPPSPQLPRPKPSPRRAGGIPISMPGAVRITPLPRPQSPEAHRIQPIRREDSSDRPSTEQSAQVPAIVVTQNAPLAPSPSLSVQPPASTATQNQTSTTELSSLPAPDTASPSNAPATAKPAPKQRKRKRATATDPAQSTDEPPDAQSDGQQSQQKKKRGRKAKAAPQNAENLEIEPTVVRMTDLCRDTFIGKKSKLYEEIEKIDWLDVVKKQRARKAELEARKAAGEDVAIETVEQRLDRLSRENAVARSGGAKGGGAGGMAPQMRIVNGQLVLDESSLQVDRRERDVGADGPLEIIEESNLTRRVNSATWSKREKTERWDDEETERFYEALSMFGTDFEMMSKMFIGRSRRMLKNKFVVEERRNPRMITAALKKKIPVNMAEYSRLASREFGDVEAVEDELRKIREEHEQGLAAAAAESSALTKERNEAALAELEKEANGEAGAEGDKGDKTTQKRQKKGKQKFVSRQGGDDEAVVVGTVDDFPFVRR</sequence>
<feature type="region of interest" description="Disordered" evidence="1">
    <location>
        <begin position="64"/>
        <end position="359"/>
    </location>
</feature>
<dbReference type="SUPFAM" id="SSF46689">
    <property type="entry name" value="Homeodomain-like"/>
    <property type="match status" value="1"/>
</dbReference>
<dbReference type="InterPro" id="IPR039467">
    <property type="entry name" value="TFIIIB_B''_Myb"/>
</dbReference>
<feature type="compositionally biased region" description="Basic residues" evidence="1">
    <location>
        <begin position="86"/>
        <end position="96"/>
    </location>
</feature>
<feature type="compositionally biased region" description="Basic and acidic residues" evidence="1">
    <location>
        <begin position="231"/>
        <end position="248"/>
    </location>
</feature>
<dbReference type="GO" id="GO:0070898">
    <property type="term" value="P:RNA polymerase III preinitiation complex assembly"/>
    <property type="evidence" value="ECO:0007669"/>
    <property type="project" value="TreeGrafter"/>
</dbReference>
<proteinExistence type="predicted"/>
<dbReference type="PROSITE" id="PS51257">
    <property type="entry name" value="PROKAR_LIPOPROTEIN"/>
    <property type="match status" value="1"/>
</dbReference>
<gene>
    <name evidence="4" type="ORF">Dda_1043</name>
</gene>
<dbReference type="PRINTS" id="PR01217">
    <property type="entry name" value="PRICHEXTENSN"/>
</dbReference>
<evidence type="ECO:0000256" key="2">
    <source>
        <dbReference type="SAM" id="Phobius"/>
    </source>
</evidence>
<reference evidence="4" key="1">
    <citation type="submission" date="2023-01" db="EMBL/GenBank/DDBJ databases">
        <title>The chitinases involved in constricting ring structure development in the nematode-trapping fungus Drechslerella dactyloides.</title>
        <authorList>
            <person name="Wang R."/>
            <person name="Zhang L."/>
            <person name="Tang P."/>
            <person name="Li S."/>
            <person name="Liang L."/>
        </authorList>
    </citation>
    <scope>NUCLEOTIDE SEQUENCE</scope>
    <source>
        <strain evidence="4">YMF1.00031</strain>
    </source>
</reference>
<organism evidence="4 5">
    <name type="scientific">Drechslerella dactyloides</name>
    <name type="common">Nematode-trapping fungus</name>
    <name type="synonym">Arthrobotrys dactyloides</name>
    <dbReference type="NCBI Taxonomy" id="74499"/>
    <lineage>
        <taxon>Eukaryota</taxon>
        <taxon>Fungi</taxon>
        <taxon>Dikarya</taxon>
        <taxon>Ascomycota</taxon>
        <taxon>Pezizomycotina</taxon>
        <taxon>Orbiliomycetes</taxon>
        <taxon>Orbiliales</taxon>
        <taxon>Orbiliaceae</taxon>
        <taxon>Drechslerella</taxon>
    </lineage>
</organism>
<dbReference type="PANTHER" id="PTHR22929">
    <property type="entry name" value="RNA POLYMERASE III TRANSCRIPTION INITIATION FACTOR B"/>
    <property type="match status" value="1"/>
</dbReference>
<feature type="compositionally biased region" description="Basic and acidic residues" evidence="1">
    <location>
        <begin position="615"/>
        <end position="645"/>
    </location>
</feature>
<protein>
    <recommendedName>
        <fullName evidence="3">Myb-like domain-containing protein</fullName>
    </recommendedName>
</protein>
<dbReference type="CDD" id="cd00167">
    <property type="entry name" value="SANT"/>
    <property type="match status" value="1"/>
</dbReference>
<dbReference type="AlphaFoldDB" id="A0AAD6J601"/>
<name>A0AAD6J601_DREDA</name>
<dbReference type="Proteomes" id="UP001221413">
    <property type="component" value="Unassembled WGS sequence"/>
</dbReference>
<feature type="compositionally biased region" description="Low complexity" evidence="1">
    <location>
        <begin position="278"/>
        <end position="312"/>
    </location>
</feature>
<dbReference type="InterPro" id="IPR009057">
    <property type="entry name" value="Homeodomain-like_sf"/>
</dbReference>
<feature type="compositionally biased region" description="Polar residues" evidence="1">
    <location>
        <begin position="249"/>
        <end position="277"/>
    </location>
</feature>
<evidence type="ECO:0000313" key="4">
    <source>
        <dbReference type="EMBL" id="KAJ6264890.1"/>
    </source>
</evidence>
<dbReference type="InterPro" id="IPR001005">
    <property type="entry name" value="SANT/Myb"/>
</dbReference>
<feature type="region of interest" description="Disordered" evidence="1">
    <location>
        <begin position="607"/>
        <end position="663"/>
    </location>
</feature>
<feature type="domain" description="Myb-like" evidence="3">
    <location>
        <begin position="507"/>
        <end position="555"/>
    </location>
</feature>
<dbReference type="Gene3D" id="1.10.10.60">
    <property type="entry name" value="Homeodomain-like"/>
    <property type="match status" value="1"/>
</dbReference>